<dbReference type="Gene3D" id="3.40.50.1820">
    <property type="entry name" value="alpha/beta hydrolase"/>
    <property type="match status" value="1"/>
</dbReference>
<reference evidence="3" key="1">
    <citation type="submission" date="2023-04" db="EMBL/GenBank/DDBJ databases">
        <title>Ambrosiozyma monospora NBRC 1965.</title>
        <authorList>
            <person name="Ichikawa N."/>
            <person name="Sato H."/>
            <person name="Tonouchi N."/>
        </authorList>
    </citation>
    <scope>NUCLEOTIDE SEQUENCE</scope>
    <source>
        <strain evidence="3">NBRC 1965</strain>
    </source>
</reference>
<feature type="transmembrane region" description="Helical" evidence="2">
    <location>
        <begin position="177"/>
        <end position="196"/>
    </location>
</feature>
<sequence>MREYRLSDALWYCILVLGYLFSNYQLLDAVAFLFSNIPFFVDLAFSIIIKGYIEPLNVKDDVNRQGTLNQFVLHQLLNHFLTDLGDPSKPVFSLVANPVWKRLFDFRAFIQAYRGVENCVYQEVTITEKDFVQSQTNDITGEGKNLGQQRTGRIITDATGGGIWIRTSGKKHMRNDLVVLFFPDFSTLGACPAFYLEYLMTMHGLFLLQGFANPAIFISKLPLVINSKKNCAEDEFPCQLKHAINAWNYVQNVTRSYPKYYFAGDGLGASLCLSLLLFMANPNYELLGLPDYEKVPLKKPFGLILVSPILGFLNGNEDLAIDGSNGMDYMSLNFIKSLEKNYVGSYSCSANDELLRPGLCTDLQTWYEAFPEAGILITWGKNELMAPEIEEFGKLLGKVGRVKLWQVDRKTHSWPFMSFLTEDAQDEKEDSVFIMSGIVSRLTLWQLSSYLQPDSGNSPMNLLTIDDNHL</sequence>
<dbReference type="SUPFAM" id="SSF53474">
    <property type="entry name" value="alpha/beta-Hydrolases"/>
    <property type="match status" value="1"/>
</dbReference>
<dbReference type="InterPro" id="IPR050300">
    <property type="entry name" value="GDXG_lipolytic_enzyme"/>
</dbReference>
<evidence type="ECO:0000313" key="4">
    <source>
        <dbReference type="Proteomes" id="UP001165063"/>
    </source>
</evidence>
<dbReference type="AlphaFoldDB" id="A0A9W6WJ68"/>
<dbReference type="OrthoDB" id="408631at2759"/>
<dbReference type="PANTHER" id="PTHR48081:SF2">
    <property type="entry name" value="ALPHA_BETA-HYDROLASE"/>
    <property type="match status" value="1"/>
</dbReference>
<protein>
    <submittedName>
        <fullName evidence="3">Unnamed protein product</fullName>
    </submittedName>
</protein>
<accession>A0A9W6WJ68</accession>
<evidence type="ECO:0000313" key="3">
    <source>
        <dbReference type="EMBL" id="GME73422.1"/>
    </source>
</evidence>
<keyword evidence="2" id="KW-0812">Transmembrane</keyword>
<dbReference type="InterPro" id="IPR019436">
    <property type="entry name" value="Say1-like"/>
</dbReference>
<keyword evidence="2" id="KW-0472">Membrane</keyword>
<proteinExistence type="predicted"/>
<name>A0A9W6WJ68_AMBMO</name>
<organism evidence="3 4">
    <name type="scientific">Ambrosiozyma monospora</name>
    <name type="common">Yeast</name>
    <name type="synonym">Endomycopsis monosporus</name>
    <dbReference type="NCBI Taxonomy" id="43982"/>
    <lineage>
        <taxon>Eukaryota</taxon>
        <taxon>Fungi</taxon>
        <taxon>Dikarya</taxon>
        <taxon>Ascomycota</taxon>
        <taxon>Saccharomycotina</taxon>
        <taxon>Pichiomycetes</taxon>
        <taxon>Pichiales</taxon>
        <taxon>Pichiaceae</taxon>
        <taxon>Ambrosiozyma</taxon>
    </lineage>
</organism>
<dbReference type="Pfam" id="PF10340">
    <property type="entry name" value="Say1_Mug180"/>
    <property type="match status" value="1"/>
</dbReference>
<dbReference type="PANTHER" id="PTHR48081">
    <property type="entry name" value="AB HYDROLASE SUPERFAMILY PROTEIN C4A8.06C"/>
    <property type="match status" value="1"/>
</dbReference>
<dbReference type="EMBL" id="BSXU01010918">
    <property type="protein sequence ID" value="GME73422.1"/>
    <property type="molecule type" value="Genomic_DNA"/>
</dbReference>
<feature type="transmembrane region" description="Helical" evidence="2">
    <location>
        <begin position="9"/>
        <end position="27"/>
    </location>
</feature>
<keyword evidence="2" id="KW-1133">Transmembrane helix</keyword>
<evidence type="ECO:0000256" key="1">
    <source>
        <dbReference type="ARBA" id="ARBA00022801"/>
    </source>
</evidence>
<evidence type="ECO:0000256" key="2">
    <source>
        <dbReference type="SAM" id="Phobius"/>
    </source>
</evidence>
<feature type="transmembrane region" description="Helical" evidence="2">
    <location>
        <begin position="33"/>
        <end position="53"/>
    </location>
</feature>
<dbReference type="Proteomes" id="UP001165063">
    <property type="component" value="Unassembled WGS sequence"/>
</dbReference>
<keyword evidence="4" id="KW-1185">Reference proteome</keyword>
<comment type="caution">
    <text evidence="3">The sequence shown here is derived from an EMBL/GenBank/DDBJ whole genome shotgun (WGS) entry which is preliminary data.</text>
</comment>
<dbReference type="GO" id="GO:0016787">
    <property type="term" value="F:hydrolase activity"/>
    <property type="evidence" value="ECO:0007669"/>
    <property type="project" value="UniProtKB-KW"/>
</dbReference>
<gene>
    <name evidence="3" type="ORF">Amon01_000935500</name>
</gene>
<dbReference type="InterPro" id="IPR029058">
    <property type="entry name" value="AB_hydrolase_fold"/>
</dbReference>
<keyword evidence="1" id="KW-0378">Hydrolase</keyword>